<dbReference type="SUPFAM" id="SSF55874">
    <property type="entry name" value="ATPase domain of HSP90 chaperone/DNA topoisomerase II/histidine kinase"/>
    <property type="match status" value="1"/>
</dbReference>
<gene>
    <name evidence="1" type="ORF">COLO4_16669</name>
</gene>
<accession>A0A1R3JG67</accession>
<dbReference type="InterPro" id="IPR036890">
    <property type="entry name" value="HATPase_C_sf"/>
</dbReference>
<evidence type="ECO:0000313" key="1">
    <source>
        <dbReference type="EMBL" id="OMO93800.1"/>
    </source>
</evidence>
<evidence type="ECO:0000313" key="2">
    <source>
        <dbReference type="Proteomes" id="UP000187203"/>
    </source>
</evidence>
<reference evidence="2" key="1">
    <citation type="submission" date="2013-09" db="EMBL/GenBank/DDBJ databases">
        <title>Corchorus olitorius genome sequencing.</title>
        <authorList>
            <person name="Alam M."/>
            <person name="Haque M.S."/>
            <person name="Islam M.S."/>
            <person name="Emdad E.M."/>
            <person name="Islam M.M."/>
            <person name="Ahmed B."/>
            <person name="Halim A."/>
            <person name="Hossen Q.M.M."/>
            <person name="Hossain M.Z."/>
            <person name="Ahmed R."/>
            <person name="Khan M.M."/>
            <person name="Islam R."/>
            <person name="Rashid M.M."/>
            <person name="Khan S.A."/>
            <person name="Rahman M.S."/>
            <person name="Alam M."/>
            <person name="Yahiya A.S."/>
            <person name="Khan M.S."/>
            <person name="Azam M.S."/>
            <person name="Haque T."/>
            <person name="Lashkar M.Z.H."/>
            <person name="Akhand A.I."/>
            <person name="Morshed G."/>
            <person name="Roy S."/>
            <person name="Uddin K.S."/>
            <person name="Rabeya T."/>
            <person name="Hossain A.S."/>
            <person name="Chowdhury A."/>
            <person name="Snigdha A.R."/>
            <person name="Mortoza M.S."/>
            <person name="Matin S.A."/>
            <person name="Hoque S.M.E."/>
            <person name="Islam M.K."/>
            <person name="Roy D.K."/>
            <person name="Haider R."/>
            <person name="Moosa M.M."/>
            <person name="Elias S.M."/>
            <person name="Hasan A.M."/>
            <person name="Jahan S."/>
            <person name="Shafiuddin M."/>
            <person name="Mahmood N."/>
            <person name="Shommy N.S."/>
        </authorList>
    </citation>
    <scope>NUCLEOTIDE SEQUENCE [LARGE SCALE GENOMIC DNA]</scope>
    <source>
        <strain evidence="2">cv. O-4</strain>
    </source>
</reference>
<sequence length="1652" mass="187229">MAPTPKQHIEQIRKGKFSIGGEANPLTEDLHQAVRNLSAELYTKDVHFLMELIQNAEDNEYSEGVKPSLEFVITSRDITATGAPATLLIFNNEKGFSSKNIESICSVGRSTKKAYRERGYIGEKVSLDASLYDTSHVFTTDSRTLRIGFKSVFLITAQPCIFSNGYQIRFNESPCPHCGLGYIVPEWVEENPTLSDIREVYGSSSALPNTTIILPLKPDKVEPVKQQLSSVHPEVLLFLSKVKCLSIREDNDDPGLNTVSSIAITRKQSRKEDGTEELVITLAFPNQERLHRGMSLPGVYAFLPTEMVTNLPFIIQADFVLSSSRETILLDNKWNQGILDCVPFAFVNAFISLVKMTEDAPVSSLARMFTFLPVKSSSYEKFNAIRESIRLKLVDEDILPSDESSQEQKFFHKPSEVSRIMPAFWDIVVKARKDGVGLHNLSSHGTYVLHSSFDCAIYDGFLKFLGVGPVKSGWYAQCIQCSNLVLGVSEDVYLDLLLFLAENWQNIFQSTNIRNIPLLKYVDLYVCVSLICVGKSADGKEGIICWSHGYQHVSWLIEWNREFRGVSSCLFLPKSTQEALYSYFKKDVILKWLKEQGKVADVSVYKYAKALIEVLGGKRKLVVTYAHFLYHSFSKDFLTKEDVGKLCRIMPLVDNYGNVTATTNRRVLVPANGSKWASFIGSNPLKAEGYIELGEDYLRPGNFFGEITPEKKLFEFVGSYVAASDIPSLSPPNAAIPAVSSPLTKGNTFLLLDWIQNMKRKRIIIPEKFLTSIKNGSWLKVTINGSSNYKPPSQSFFYTSSWGNILQNGSEFVDIPLIDQVFYGDRISEYKEELKEIGVMFEFREACAFIGKHLMGLASMLSKGRVLSVLGFIKHLIRNLLPPEEFISSIKEGRWLKTSHGYRSPVGVVLFNEEWETVRQICNIPFIDHTFYGDEIIGFKAELELLGVVVAFGSNYQLVTENLKPSSHLTSLKADAFLLLLECMRNAKSSESLVTTLTRSKCLKTNLGYKPPSECFLFDCEWGCLLQFFSCFPIIDHGYYGSIISTYRYELQKRLGVVVDLEEAVKSFASYFRRQASVSFITKDNVLSFLSCYRQLERMPHKIPSDLKNLIGEVKWLRTRLGDFRSPRDCILYGPTWESISPITLLPFIDDSDNYYGKGIHEYRDELMSIGVVVEFERGVDFVPGCLCFPPSVDSIAHTSALSLLECLRILMEDKNYNFTEAFLKKVSGSWLKTYAGYMSPGYSLLFDESLELKPTDGPFIDEGFYGSKIRTYRKELESMGVTVDVEKKGTALLASYLGFHSDYATITRIYKFLAKLNVLEKHYKDKPLLQFFSRAFGVKSNPSLDDYCRLWKDWEASGHRLLRDECFAFWRFVVKHKSSKKEQILSENLLKLPVDSGADGIMLFDKHDVFIADDLQLKDLFAQSSSRPLFVWYPLPSSPSLPWTMLLELYRKIGVRMLSESVKKAELSLTNTSKLKEVNFRDIMNAKELVRLILGFLAGSSIKVEEDKRHEAVQCLLNLTVLETSEPIAVGYTLLFSSGKTLEVRSSRMCRWDRDSSKFFKQKMDKSAGRKNLLQYATYFSEAIAEGVLWEMEDQISSLSELIKLAFLLKFDEDEVGFLMKSKNLQVFAEDEEFLSAAFPTKKGHNTIALN</sequence>
<dbReference type="Proteomes" id="UP000187203">
    <property type="component" value="Unassembled WGS sequence"/>
</dbReference>
<dbReference type="PANTHER" id="PTHR32387:SF3">
    <property type="entry name" value="ATP_DNA BINDING PROTEIN"/>
    <property type="match status" value="1"/>
</dbReference>
<proteinExistence type="predicted"/>
<name>A0A1R3JG67_9ROSI</name>
<dbReference type="OrthoDB" id="1262810at2759"/>
<dbReference type="Gene3D" id="3.30.565.10">
    <property type="entry name" value="Histidine kinase-like ATPase, C-terminal domain"/>
    <property type="match status" value="1"/>
</dbReference>
<organism evidence="1 2">
    <name type="scientific">Corchorus olitorius</name>
    <dbReference type="NCBI Taxonomy" id="93759"/>
    <lineage>
        <taxon>Eukaryota</taxon>
        <taxon>Viridiplantae</taxon>
        <taxon>Streptophyta</taxon>
        <taxon>Embryophyta</taxon>
        <taxon>Tracheophyta</taxon>
        <taxon>Spermatophyta</taxon>
        <taxon>Magnoliopsida</taxon>
        <taxon>eudicotyledons</taxon>
        <taxon>Gunneridae</taxon>
        <taxon>Pentapetalae</taxon>
        <taxon>rosids</taxon>
        <taxon>malvids</taxon>
        <taxon>Malvales</taxon>
        <taxon>Malvaceae</taxon>
        <taxon>Grewioideae</taxon>
        <taxon>Apeibeae</taxon>
        <taxon>Corchorus</taxon>
    </lineage>
</organism>
<dbReference type="STRING" id="93759.A0A1R3JG67"/>
<protein>
    <submittedName>
        <fullName evidence="1">Uncharacterized protein</fullName>
    </submittedName>
</protein>
<comment type="caution">
    <text evidence="1">The sequence shown here is derived from an EMBL/GenBank/DDBJ whole genome shotgun (WGS) entry which is preliminary data.</text>
</comment>
<keyword evidence="2" id="KW-1185">Reference proteome</keyword>
<dbReference type="PANTHER" id="PTHR32387">
    <property type="entry name" value="WU:FJ29H11"/>
    <property type="match status" value="1"/>
</dbReference>
<dbReference type="InterPro" id="IPR052957">
    <property type="entry name" value="Auxin_embryo_med"/>
</dbReference>
<dbReference type="EMBL" id="AWUE01016225">
    <property type="protein sequence ID" value="OMO93800.1"/>
    <property type="molecule type" value="Genomic_DNA"/>
</dbReference>